<accession>A0ABM9RIH8</accession>
<sequence>LMLVKGNPQGHSYYITLIPGKNYTYRTFDFI</sequence>
<proteinExistence type="predicted"/>
<organism evidence="1 2">
    <name type="scientific">Acididesulfobacillus acetoxydans</name>
    <dbReference type="NCBI Taxonomy" id="1561005"/>
    <lineage>
        <taxon>Bacteria</taxon>
        <taxon>Bacillati</taxon>
        <taxon>Bacillota</taxon>
        <taxon>Clostridia</taxon>
        <taxon>Eubacteriales</taxon>
        <taxon>Peptococcaceae</taxon>
        <taxon>Acididesulfobacillus</taxon>
    </lineage>
</organism>
<dbReference type="Proteomes" id="UP001071230">
    <property type="component" value="Unassembled WGS sequence"/>
</dbReference>
<feature type="non-terminal residue" evidence="1">
    <location>
        <position position="1"/>
    </location>
</feature>
<dbReference type="EMBL" id="CDGJ01000128">
    <property type="protein sequence ID" value="CEJ09354.1"/>
    <property type="molecule type" value="Genomic_DNA"/>
</dbReference>
<keyword evidence="2" id="KW-1185">Reference proteome</keyword>
<protein>
    <submittedName>
        <fullName evidence="1">Uncharacterized protein</fullName>
    </submittedName>
</protein>
<name>A0ABM9RIH8_9FIRM</name>
<reference evidence="1" key="1">
    <citation type="submission" date="2014-11" db="EMBL/GenBank/DDBJ databases">
        <authorList>
            <person name="Hornung B.V."/>
        </authorList>
    </citation>
    <scope>NUCLEOTIDE SEQUENCE</scope>
    <source>
        <strain evidence="1">INE</strain>
    </source>
</reference>
<gene>
    <name evidence="1" type="ORF">DEACI_3838</name>
</gene>
<evidence type="ECO:0000313" key="2">
    <source>
        <dbReference type="Proteomes" id="UP001071230"/>
    </source>
</evidence>
<evidence type="ECO:0000313" key="1">
    <source>
        <dbReference type="EMBL" id="CEJ09354.1"/>
    </source>
</evidence>
<comment type="caution">
    <text evidence="1">The sequence shown here is derived from an EMBL/GenBank/DDBJ whole genome shotgun (WGS) entry which is preliminary data.</text>
</comment>